<evidence type="ECO:0000313" key="5">
    <source>
        <dbReference type="EMBL" id="GAA0853257.1"/>
    </source>
</evidence>
<evidence type="ECO:0000256" key="2">
    <source>
        <dbReference type="ARBA" id="ARBA00022801"/>
    </source>
</evidence>
<gene>
    <name evidence="5" type="ORF">GCM10009114_05590</name>
</gene>
<dbReference type="Gene3D" id="3.40.50.1820">
    <property type="entry name" value="alpha/beta hydrolase"/>
    <property type="match status" value="2"/>
</dbReference>
<dbReference type="InterPro" id="IPR010126">
    <property type="entry name" value="Esterase_phb"/>
</dbReference>
<dbReference type="Proteomes" id="UP001500359">
    <property type="component" value="Unassembled WGS sequence"/>
</dbReference>
<dbReference type="Pfam" id="PF10503">
    <property type="entry name" value="Esterase_PHB"/>
    <property type="match status" value="1"/>
</dbReference>
<evidence type="ECO:0000256" key="3">
    <source>
        <dbReference type="SAM" id="Coils"/>
    </source>
</evidence>
<sequence>MKIIAPLALGLCSFSIHAALPELNINIDKITVSGLSSGGYMANQFHLAHSDWVDGAAILAAGPYYCAQGSISTALTLCVNKTSDELSLEQLQKQIQNYQQQAKIASTDNLKNSRVWLFHGTLDSKIVEPVTQALYQQYKTWVPEAQIRYVDDKAMAHLLPTTNFGSACDTSESPFIGNCNYDAAGEFLTFLKTELNPKATTLSGKVVTFDQQQLGGKDASSLADLGYAYVPAQCADKEQCEVHVSFHGCNQNAEAVGQQFVQHNGLNQWADTNNLVVLYPQTKSSMMMPLNPQGCWDWWGYTGEDYATADGEQIRAVKNMLLSIAQPASK</sequence>
<comment type="caution">
    <text evidence="5">The sequence shown here is derived from an EMBL/GenBank/DDBJ whole genome shotgun (WGS) entry which is preliminary data.</text>
</comment>
<keyword evidence="1 4" id="KW-0732">Signal</keyword>
<dbReference type="RefSeq" id="WP_343856289.1">
    <property type="nucleotide sequence ID" value="NZ_BAAAFD010000001.1"/>
</dbReference>
<name>A0ABP3WRZ8_9ALTE</name>
<dbReference type="EMBL" id="BAAAFD010000001">
    <property type="protein sequence ID" value="GAA0853257.1"/>
    <property type="molecule type" value="Genomic_DNA"/>
</dbReference>
<feature type="signal peptide" evidence="4">
    <location>
        <begin position="1"/>
        <end position="18"/>
    </location>
</feature>
<evidence type="ECO:0000256" key="1">
    <source>
        <dbReference type="ARBA" id="ARBA00022729"/>
    </source>
</evidence>
<dbReference type="InterPro" id="IPR029058">
    <property type="entry name" value="AB_hydrolase_fold"/>
</dbReference>
<evidence type="ECO:0000256" key="4">
    <source>
        <dbReference type="SAM" id="SignalP"/>
    </source>
</evidence>
<accession>A0ABP3WRZ8</accession>
<protein>
    <submittedName>
        <fullName evidence="5">PHB depolymerase family esterase</fullName>
    </submittedName>
</protein>
<feature type="coiled-coil region" evidence="3">
    <location>
        <begin position="81"/>
        <end position="108"/>
    </location>
</feature>
<dbReference type="PANTHER" id="PTHR42972:SF8">
    <property type="entry name" value="POLYHYDROXYBUTYRATE DEPOLYMERASE"/>
    <property type="match status" value="1"/>
</dbReference>
<dbReference type="SUPFAM" id="SSF53474">
    <property type="entry name" value="alpha/beta-Hydrolases"/>
    <property type="match status" value="1"/>
</dbReference>
<evidence type="ECO:0000313" key="6">
    <source>
        <dbReference type="Proteomes" id="UP001500359"/>
    </source>
</evidence>
<feature type="chain" id="PRO_5046848223" evidence="4">
    <location>
        <begin position="19"/>
        <end position="330"/>
    </location>
</feature>
<keyword evidence="3" id="KW-0175">Coiled coil</keyword>
<organism evidence="5 6">
    <name type="scientific">Aliiglaciecola litoralis</name>
    <dbReference type="NCBI Taxonomy" id="582857"/>
    <lineage>
        <taxon>Bacteria</taxon>
        <taxon>Pseudomonadati</taxon>
        <taxon>Pseudomonadota</taxon>
        <taxon>Gammaproteobacteria</taxon>
        <taxon>Alteromonadales</taxon>
        <taxon>Alteromonadaceae</taxon>
        <taxon>Aliiglaciecola</taxon>
    </lineage>
</organism>
<keyword evidence="6" id="KW-1185">Reference proteome</keyword>
<keyword evidence="2" id="KW-0378">Hydrolase</keyword>
<proteinExistence type="predicted"/>
<dbReference type="PANTHER" id="PTHR42972">
    <property type="entry name" value="TOL-PAL SYSTEM PROTEIN TOLB"/>
    <property type="match status" value="1"/>
</dbReference>
<reference evidence="6" key="1">
    <citation type="journal article" date="2019" name="Int. J. Syst. Evol. Microbiol.">
        <title>The Global Catalogue of Microorganisms (GCM) 10K type strain sequencing project: providing services to taxonomists for standard genome sequencing and annotation.</title>
        <authorList>
            <consortium name="The Broad Institute Genomics Platform"/>
            <consortium name="The Broad Institute Genome Sequencing Center for Infectious Disease"/>
            <person name="Wu L."/>
            <person name="Ma J."/>
        </authorList>
    </citation>
    <scope>NUCLEOTIDE SEQUENCE [LARGE SCALE GENOMIC DNA]</scope>
    <source>
        <strain evidence="6">JCM 15896</strain>
    </source>
</reference>